<dbReference type="VEuPathDB" id="FungiDB:FGRAMPH1_01G09949"/>
<reference evidence="1 3" key="4">
    <citation type="journal article" date="2015" name="BMC Genomics">
        <title>The completed genome sequence of the pathogenic ascomycete fungus Fusarium graminearum.</title>
        <authorList>
            <person name="King R."/>
            <person name="Urban M."/>
            <person name="Hammond-Kosack M.C."/>
            <person name="Hassani-Pak K."/>
            <person name="Hammond-Kosack K.E."/>
        </authorList>
    </citation>
    <scope>NUCLEOTIDE SEQUENCE [LARGE SCALE GENOMIC DNA]</scope>
    <source>
        <strain evidence="3">ATCC MYA-4620 / CBS 123657 / FGSC 9075 / NRRL 31084 / PH-1</strain>
        <strain evidence="1">PH-1</strain>
    </source>
</reference>
<dbReference type="InParanoid" id="A0A0E0RZV2"/>
<dbReference type="EnsemblFungi" id="CEF76777">
    <property type="protein sequence ID" value="CEF76777"/>
    <property type="gene ID" value="FGRRES_15482"/>
</dbReference>
<gene>
    <name evidence="1" type="ORF">FGRAMPH1_01T09949</name>
</gene>
<protein>
    <submittedName>
        <fullName evidence="1">Chromosome 2, complete genome</fullName>
    </submittedName>
</protein>
<evidence type="ECO:0000313" key="2">
    <source>
        <dbReference type="EnsemblFungi" id="CEF76777"/>
    </source>
</evidence>
<proteinExistence type="predicted"/>
<reference evidence="2" key="5">
    <citation type="submission" date="2017-01" db="UniProtKB">
        <authorList>
            <consortium name="EnsemblFungi"/>
        </authorList>
    </citation>
    <scope>IDENTIFICATION</scope>
    <source>
        <strain evidence="2">PH-1 / ATCC MYA-4620 / FGSC 9075 / NRRL 31084</strain>
    </source>
</reference>
<dbReference type="Proteomes" id="UP000070720">
    <property type="component" value="Chromosome 2"/>
</dbReference>
<keyword evidence="3" id="KW-1185">Reference proteome</keyword>
<evidence type="ECO:0000313" key="1">
    <source>
        <dbReference type="EMBL" id="CEF76777.1"/>
    </source>
</evidence>
<dbReference type="AlphaFoldDB" id="A0A0E0RZV2"/>
<accession>A0A0E0RZV2</accession>
<reference key="3">
    <citation type="submission" date="2014-02" db="EMBL/GenBank/DDBJ databases">
        <title>A revised Fusarium graminearum genomic reference sequence using whole shotgun re-sequencing.</title>
        <authorList>
            <person name="King R."/>
            <person name="Urban M."/>
            <person name="Hassani-Pak K."/>
            <person name="Hammond-Kosack K."/>
        </authorList>
    </citation>
    <scope>NUCLEOTIDE SEQUENCE</scope>
    <source>
        <strain>PH-1</strain>
    </source>
</reference>
<reference evidence="2 3" key="1">
    <citation type="journal article" date="2007" name="Science">
        <title>The Fusarium graminearum genome reveals a link between localized polymorphism and pathogen specialization.</title>
        <authorList>
            <person name="Cuomo C.A."/>
            <person name="Gueldener U."/>
            <person name="Xu J.-R."/>
            <person name="Trail F."/>
            <person name="Turgeon B.G."/>
            <person name="Di Pietro A."/>
            <person name="Walton J.D."/>
            <person name="Ma L.-J."/>
            <person name="Baker S.E."/>
            <person name="Rep M."/>
            <person name="Adam G."/>
            <person name="Antoniw J."/>
            <person name="Baldwin T."/>
            <person name="Calvo S.E."/>
            <person name="Chang Y.-L."/>
            <person name="DeCaprio D."/>
            <person name="Gale L.R."/>
            <person name="Gnerre S."/>
            <person name="Goswami R.S."/>
            <person name="Hammond-Kosack K."/>
            <person name="Harris L.J."/>
            <person name="Hilburn K."/>
            <person name="Kennell J.C."/>
            <person name="Kroken S."/>
            <person name="Magnuson J.K."/>
            <person name="Mannhaupt G."/>
            <person name="Mauceli E.W."/>
            <person name="Mewes H.-W."/>
            <person name="Mitterbauer R."/>
            <person name="Muehlbauer G."/>
            <person name="Muensterkoetter M."/>
            <person name="Nelson D."/>
            <person name="O'Donnell K."/>
            <person name="Ouellet T."/>
            <person name="Qi W."/>
            <person name="Quesneville H."/>
            <person name="Roncero M.I.G."/>
            <person name="Seong K.-Y."/>
            <person name="Tetko I.V."/>
            <person name="Urban M."/>
            <person name="Waalwijk C."/>
            <person name="Ward T.J."/>
            <person name="Yao J."/>
            <person name="Birren B.W."/>
            <person name="Kistler H.C."/>
        </authorList>
    </citation>
    <scope>NUCLEOTIDE SEQUENCE [LARGE SCALE GENOMIC DNA]</scope>
    <source>
        <strain evidence="3">ATCC MYA-4620 / CBS 123657 / FGSC 9075 / NRRL 31084 / PH-1</strain>
        <strain evidence="2">PH-1 / ATCC MYA-4620 / FGSC 9075 / NRRL 31084</strain>
    </source>
</reference>
<sequence>MYTYSWTSDPTPHLNYPGYKGARQCRGCSYGRPNSQGIASFADASQAAYRSSELSTNLLPLDSVTSRRKEKKGGLGLHGL</sequence>
<dbReference type="EMBL" id="HG970333">
    <property type="protein sequence ID" value="CEF76777.1"/>
    <property type="molecule type" value="Genomic_DNA"/>
</dbReference>
<evidence type="ECO:0000313" key="3">
    <source>
        <dbReference type="Proteomes" id="UP000070720"/>
    </source>
</evidence>
<organism evidence="2">
    <name type="scientific">Gibberella zeae (strain ATCC MYA-4620 / CBS 123657 / FGSC 9075 / NRRL 31084 / PH-1)</name>
    <name type="common">Wheat head blight fungus</name>
    <name type="synonym">Fusarium graminearum</name>
    <dbReference type="NCBI Taxonomy" id="229533"/>
    <lineage>
        <taxon>Eukaryota</taxon>
        <taxon>Fungi</taxon>
        <taxon>Dikarya</taxon>
        <taxon>Ascomycota</taxon>
        <taxon>Pezizomycotina</taxon>
        <taxon>Sordariomycetes</taxon>
        <taxon>Hypocreomycetidae</taxon>
        <taxon>Hypocreales</taxon>
        <taxon>Nectriaceae</taxon>
        <taxon>Fusarium</taxon>
    </lineage>
</organism>
<reference evidence="2 3" key="2">
    <citation type="journal article" date="2010" name="Nature">
        <title>Comparative genomics reveals mobile pathogenicity chromosomes in Fusarium.</title>
        <authorList>
            <person name="Ma L.J."/>
            <person name="van der Does H.C."/>
            <person name="Borkovich K.A."/>
            <person name="Coleman J.J."/>
            <person name="Daboussi M.J."/>
            <person name="Di Pietro A."/>
            <person name="Dufresne M."/>
            <person name="Freitag M."/>
            <person name="Grabherr M."/>
            <person name="Henrissat B."/>
            <person name="Houterman P.M."/>
            <person name="Kang S."/>
            <person name="Shim W.B."/>
            <person name="Woloshuk C."/>
            <person name="Xie X."/>
            <person name="Xu J.R."/>
            <person name="Antoniw J."/>
            <person name="Baker S.E."/>
            <person name="Bluhm B.H."/>
            <person name="Breakspear A."/>
            <person name="Brown D.W."/>
            <person name="Butchko R.A."/>
            <person name="Chapman S."/>
            <person name="Coulson R."/>
            <person name="Coutinho P.M."/>
            <person name="Danchin E.G."/>
            <person name="Diener A."/>
            <person name="Gale L.R."/>
            <person name="Gardiner D.M."/>
            <person name="Goff S."/>
            <person name="Hammond-Kosack K.E."/>
            <person name="Hilburn K."/>
            <person name="Hua-Van A."/>
            <person name="Jonkers W."/>
            <person name="Kazan K."/>
            <person name="Kodira C.D."/>
            <person name="Koehrsen M."/>
            <person name="Kumar L."/>
            <person name="Lee Y.H."/>
            <person name="Li L."/>
            <person name="Manners J.M."/>
            <person name="Miranda-Saavedra D."/>
            <person name="Mukherjee M."/>
            <person name="Park G."/>
            <person name="Park J."/>
            <person name="Park S.Y."/>
            <person name="Proctor R.H."/>
            <person name="Regev A."/>
            <person name="Ruiz-Roldan M.C."/>
            <person name="Sain D."/>
            <person name="Sakthikumar S."/>
            <person name="Sykes S."/>
            <person name="Schwartz D.C."/>
            <person name="Turgeon B.G."/>
            <person name="Wapinski I."/>
            <person name="Yoder O."/>
            <person name="Young S."/>
            <person name="Zeng Q."/>
            <person name="Zhou S."/>
            <person name="Galagan J."/>
            <person name="Cuomo C.A."/>
            <person name="Kistler H.C."/>
            <person name="Rep M."/>
        </authorList>
    </citation>
    <scope>GENOME REANNOTATION</scope>
    <source>
        <strain evidence="3">ATCC MYA-4620 / CBS 123657 / FGSC 9075 / NRRL 31084 / PH-1</strain>
        <strain evidence="2">PH-1 / ATCC MYA-4620 / FGSC 9075 / NRRL 31084</strain>
    </source>
</reference>
<name>A0A0E0RZV2_GIBZE</name>